<dbReference type="OrthoDB" id="247764at2"/>
<keyword evidence="2" id="KW-1185">Reference proteome</keyword>
<evidence type="ECO:0000313" key="2">
    <source>
        <dbReference type="Proteomes" id="UP000319557"/>
    </source>
</evidence>
<accession>A0A517M1N3</accession>
<protein>
    <submittedName>
        <fullName evidence="1">Uncharacterized protein</fullName>
    </submittedName>
</protein>
<proteinExistence type="predicted"/>
<dbReference type="Proteomes" id="UP000319557">
    <property type="component" value="Chromosome"/>
</dbReference>
<dbReference type="EMBL" id="CP036261">
    <property type="protein sequence ID" value="QDS88777.1"/>
    <property type="molecule type" value="Genomic_DNA"/>
</dbReference>
<reference evidence="1 2" key="1">
    <citation type="submission" date="2019-02" db="EMBL/GenBank/DDBJ databases">
        <title>Deep-cultivation of Planctomycetes and their phenomic and genomic characterization uncovers novel biology.</title>
        <authorList>
            <person name="Wiegand S."/>
            <person name="Jogler M."/>
            <person name="Boedeker C."/>
            <person name="Pinto D."/>
            <person name="Vollmers J."/>
            <person name="Rivas-Marin E."/>
            <person name="Kohn T."/>
            <person name="Peeters S.H."/>
            <person name="Heuer A."/>
            <person name="Rast P."/>
            <person name="Oberbeckmann S."/>
            <person name="Bunk B."/>
            <person name="Jeske O."/>
            <person name="Meyerdierks A."/>
            <person name="Storesund J.E."/>
            <person name="Kallscheuer N."/>
            <person name="Luecker S."/>
            <person name="Lage O.M."/>
            <person name="Pohl T."/>
            <person name="Merkel B.J."/>
            <person name="Hornburger P."/>
            <person name="Mueller R.-W."/>
            <person name="Bruemmer F."/>
            <person name="Labrenz M."/>
            <person name="Spormann A.M."/>
            <person name="Op den Camp H."/>
            <person name="Overmann J."/>
            <person name="Amann R."/>
            <person name="Jetten M.S.M."/>
            <person name="Mascher T."/>
            <person name="Medema M.H."/>
            <person name="Devos D.P."/>
            <person name="Kaster A.-K."/>
            <person name="Ovreas L."/>
            <person name="Rohde M."/>
            <person name="Galperin M.Y."/>
            <person name="Jogler C."/>
        </authorList>
    </citation>
    <scope>NUCLEOTIDE SEQUENCE [LARGE SCALE GENOMIC DNA]</scope>
    <source>
        <strain evidence="1 2">EC9</strain>
    </source>
</reference>
<evidence type="ECO:0000313" key="1">
    <source>
        <dbReference type="EMBL" id="QDS88777.1"/>
    </source>
</evidence>
<organism evidence="1 2">
    <name type="scientific">Rosistilla ulvae</name>
    <dbReference type="NCBI Taxonomy" id="1930277"/>
    <lineage>
        <taxon>Bacteria</taxon>
        <taxon>Pseudomonadati</taxon>
        <taxon>Planctomycetota</taxon>
        <taxon>Planctomycetia</taxon>
        <taxon>Pirellulales</taxon>
        <taxon>Pirellulaceae</taxon>
        <taxon>Rosistilla</taxon>
    </lineage>
</organism>
<gene>
    <name evidence="1" type="ORF">EC9_29720</name>
</gene>
<sequence>MTSVLDEPRSLASTSASDRLRSTMAAARLSFNWLGVRKSLTSEQKTQAADSFDAESKYLSASKKLIDTTHPVFKAVTSVRSRAVSYWKTVSLPYPEPGLRLIKREIIGDFNKQMEVFRDELAIAVSELDLHFAEMREAARVRLGDLFDVSDYPATLVDEFAITHDFPAVEPPNYLRQLNPEVYESECRRVQSRFVEAVELAEQAFLEELAKLVEHLTERIAGQEDGKPKVFRDTAVTNLNEFFDRFRSLNIGSNEQLDQLVSQARAAVNGIGPQELRTSEQLRQSVSTRMVAVQAGLDQLLVDRPRRNIQRRPR</sequence>
<name>A0A517M1N3_9BACT</name>
<dbReference type="KEGG" id="ruv:EC9_29720"/>
<dbReference type="RefSeq" id="WP_145346219.1">
    <property type="nucleotide sequence ID" value="NZ_CP036261.1"/>
</dbReference>
<dbReference type="AlphaFoldDB" id="A0A517M1N3"/>